<dbReference type="NCBIfam" id="TIGR01085">
    <property type="entry name" value="murE"/>
    <property type="match status" value="1"/>
</dbReference>
<evidence type="ECO:0000256" key="12">
    <source>
        <dbReference type="HAMAP-Rule" id="MF_00208"/>
    </source>
</evidence>
<feature type="binding site" evidence="12">
    <location>
        <begin position="116"/>
        <end position="122"/>
    </location>
    <ligand>
        <name>ATP</name>
        <dbReference type="ChEBI" id="CHEBI:30616"/>
    </ligand>
</feature>
<dbReference type="InterPro" id="IPR005761">
    <property type="entry name" value="UDP-N-AcMur-Glu-dNH2Pim_ligase"/>
</dbReference>
<organism evidence="17 18">
    <name type="scientific">Pelosinus baikalensis</name>
    <dbReference type="NCBI Taxonomy" id="2892015"/>
    <lineage>
        <taxon>Bacteria</taxon>
        <taxon>Bacillati</taxon>
        <taxon>Bacillota</taxon>
        <taxon>Negativicutes</taxon>
        <taxon>Selenomonadales</taxon>
        <taxon>Sporomusaceae</taxon>
        <taxon>Pelosinus</taxon>
    </lineage>
</organism>
<dbReference type="InterPro" id="IPR035911">
    <property type="entry name" value="MurE/MurF_N"/>
</dbReference>
<keyword evidence="12" id="KW-0460">Magnesium</keyword>
<evidence type="ECO:0000313" key="17">
    <source>
        <dbReference type="EMBL" id="MCC5465003.1"/>
    </source>
</evidence>
<keyword evidence="4 12" id="KW-0436">Ligase</keyword>
<dbReference type="NCBIfam" id="NF001124">
    <property type="entry name" value="PRK00139.1-2"/>
    <property type="match status" value="1"/>
</dbReference>
<dbReference type="HAMAP" id="MF_00208">
    <property type="entry name" value="MurE"/>
    <property type="match status" value="1"/>
</dbReference>
<comment type="subcellular location">
    <subcellularLocation>
        <location evidence="12 13">Cytoplasm</location>
    </subcellularLocation>
</comment>
<dbReference type="SUPFAM" id="SSF63418">
    <property type="entry name" value="MurE/MurF N-terminal domain"/>
    <property type="match status" value="1"/>
</dbReference>
<dbReference type="EMBL" id="JAJHJB010000006">
    <property type="protein sequence ID" value="MCC5465003.1"/>
    <property type="molecule type" value="Genomic_DNA"/>
</dbReference>
<feature type="domain" description="Mur ligase central" evidence="16">
    <location>
        <begin position="114"/>
        <end position="320"/>
    </location>
</feature>
<evidence type="ECO:0000259" key="15">
    <source>
        <dbReference type="Pfam" id="PF02875"/>
    </source>
</evidence>
<dbReference type="PANTHER" id="PTHR23135:SF4">
    <property type="entry name" value="UDP-N-ACETYLMURAMOYL-L-ALANYL-D-GLUTAMATE--2,6-DIAMINOPIMELATE LIGASE MURE HOMOLOG, CHLOROPLASTIC"/>
    <property type="match status" value="1"/>
</dbReference>
<dbReference type="NCBIfam" id="NF001126">
    <property type="entry name" value="PRK00139.1-4"/>
    <property type="match status" value="1"/>
</dbReference>
<dbReference type="PANTHER" id="PTHR23135">
    <property type="entry name" value="MUR LIGASE FAMILY MEMBER"/>
    <property type="match status" value="1"/>
</dbReference>
<evidence type="ECO:0000256" key="10">
    <source>
        <dbReference type="ARBA" id="ARBA00023306"/>
    </source>
</evidence>
<keyword evidence="3 12" id="KW-0963">Cytoplasm</keyword>
<keyword evidence="8 12" id="KW-0133">Cell shape</keyword>
<feature type="domain" description="Mur ligase C-terminal" evidence="15">
    <location>
        <begin position="342"/>
        <end position="472"/>
    </location>
</feature>
<feature type="binding site" evidence="12">
    <location>
        <position position="185"/>
    </location>
    <ligand>
        <name>UDP-N-acetyl-alpha-D-muramoyl-L-alanyl-D-glutamate</name>
        <dbReference type="ChEBI" id="CHEBI:83900"/>
    </ligand>
</feature>
<name>A0ABS8HPC2_9FIRM</name>
<dbReference type="Pfam" id="PF01225">
    <property type="entry name" value="Mur_ligase"/>
    <property type="match status" value="1"/>
</dbReference>
<dbReference type="Pfam" id="PF02875">
    <property type="entry name" value="Mur_ligase_C"/>
    <property type="match status" value="1"/>
</dbReference>
<evidence type="ECO:0000313" key="18">
    <source>
        <dbReference type="Proteomes" id="UP001165492"/>
    </source>
</evidence>
<dbReference type="InterPro" id="IPR000713">
    <property type="entry name" value="Mur_ligase_N"/>
</dbReference>
<dbReference type="InterPro" id="IPR013221">
    <property type="entry name" value="Mur_ligase_cen"/>
</dbReference>
<evidence type="ECO:0000259" key="14">
    <source>
        <dbReference type="Pfam" id="PF01225"/>
    </source>
</evidence>
<feature type="modified residue" description="N6-carboxylysine" evidence="12">
    <location>
        <position position="225"/>
    </location>
</feature>
<evidence type="ECO:0000256" key="2">
    <source>
        <dbReference type="ARBA" id="ARBA00005898"/>
    </source>
</evidence>
<feature type="binding site" evidence="12">
    <location>
        <position position="157"/>
    </location>
    <ligand>
        <name>UDP-N-acetyl-alpha-D-muramoyl-L-alanyl-D-glutamate</name>
        <dbReference type="ChEBI" id="CHEBI:83900"/>
    </ligand>
</feature>
<evidence type="ECO:0000256" key="1">
    <source>
        <dbReference type="ARBA" id="ARBA00004752"/>
    </source>
</evidence>
<dbReference type="Proteomes" id="UP001165492">
    <property type="component" value="Unassembled WGS sequence"/>
</dbReference>
<keyword evidence="9 12" id="KW-0573">Peptidoglycan synthesis</keyword>
<evidence type="ECO:0000256" key="9">
    <source>
        <dbReference type="ARBA" id="ARBA00022984"/>
    </source>
</evidence>
<dbReference type="SUPFAM" id="SSF53623">
    <property type="entry name" value="MurD-like peptide ligases, catalytic domain"/>
    <property type="match status" value="1"/>
</dbReference>
<feature type="binding site" evidence="12">
    <location>
        <begin position="158"/>
        <end position="159"/>
    </location>
    <ligand>
        <name>UDP-N-acetyl-alpha-D-muramoyl-L-alanyl-D-glutamate</name>
        <dbReference type="ChEBI" id="CHEBI:83900"/>
    </ligand>
</feature>
<comment type="cofactor">
    <cofactor evidence="12">
        <name>Mg(2+)</name>
        <dbReference type="ChEBI" id="CHEBI:18420"/>
    </cofactor>
</comment>
<evidence type="ECO:0000259" key="16">
    <source>
        <dbReference type="Pfam" id="PF08245"/>
    </source>
</evidence>
<keyword evidence="18" id="KW-1185">Reference proteome</keyword>
<protein>
    <recommendedName>
        <fullName evidence="12">UDP-N-acetylmuramoyl-L-alanyl-D-glutamate--2,6-diaminopimelate ligase</fullName>
        <ecNumber evidence="12">6.3.2.13</ecNumber>
    </recommendedName>
    <alternativeName>
        <fullName evidence="12">Meso-A2pm-adding enzyme</fullName>
    </alternativeName>
    <alternativeName>
        <fullName evidence="12">Meso-diaminopimelate-adding enzyme</fullName>
    </alternativeName>
    <alternativeName>
        <fullName evidence="12">UDP-MurNAc-L-Ala-D-Glu:meso-diaminopimelate ligase</fullName>
    </alternativeName>
    <alternativeName>
        <fullName evidence="12">UDP-MurNAc-tripeptide synthetase</fullName>
    </alternativeName>
    <alternativeName>
        <fullName evidence="12">UDP-N-acetylmuramyl-tripeptide synthetase</fullName>
    </alternativeName>
</protein>
<dbReference type="RefSeq" id="WP_229534398.1">
    <property type="nucleotide sequence ID" value="NZ_JAJHJB010000006.1"/>
</dbReference>
<dbReference type="InterPro" id="IPR036615">
    <property type="entry name" value="Mur_ligase_C_dom_sf"/>
</dbReference>
<keyword evidence="7 12" id="KW-0067">ATP-binding</keyword>
<dbReference type="Gene3D" id="3.40.1390.10">
    <property type="entry name" value="MurE/MurF, N-terminal domain"/>
    <property type="match status" value="1"/>
</dbReference>
<feature type="binding site" evidence="12">
    <location>
        <position position="391"/>
    </location>
    <ligand>
        <name>meso-2,6-diaminopimelate</name>
        <dbReference type="ChEBI" id="CHEBI:57791"/>
    </ligand>
</feature>
<keyword evidence="6 12" id="KW-0547">Nucleotide-binding</keyword>
<reference evidence="17" key="1">
    <citation type="submission" date="2021-11" db="EMBL/GenBank/DDBJ databases">
        <title>Description of a new species Pelosinus isolated from the bottom sediments of Lake Baikal.</title>
        <authorList>
            <person name="Zakharyuk A."/>
        </authorList>
    </citation>
    <scope>NUCLEOTIDE SEQUENCE</scope>
    <source>
        <strain evidence="17">Bkl1</strain>
    </source>
</reference>
<gene>
    <name evidence="12" type="primary">murE</name>
    <name evidence="17" type="ORF">LMF89_06470</name>
</gene>
<feature type="binding site" evidence="12">
    <location>
        <position position="35"/>
    </location>
    <ligand>
        <name>UDP-N-acetyl-alpha-D-muramoyl-L-alanyl-D-glutamate</name>
        <dbReference type="ChEBI" id="CHEBI:83900"/>
    </ligand>
</feature>
<comment type="caution">
    <text evidence="17">The sequence shown here is derived from an EMBL/GenBank/DDBJ whole genome shotgun (WGS) entry which is preliminary data.</text>
</comment>
<comment type="similarity">
    <text evidence="2 12">Belongs to the MurCDEF family. MurE subfamily.</text>
</comment>
<evidence type="ECO:0000256" key="11">
    <source>
        <dbReference type="ARBA" id="ARBA00023316"/>
    </source>
</evidence>
<evidence type="ECO:0000256" key="6">
    <source>
        <dbReference type="ARBA" id="ARBA00022741"/>
    </source>
</evidence>
<feature type="binding site" evidence="12">
    <location>
        <position position="474"/>
    </location>
    <ligand>
        <name>meso-2,6-diaminopimelate</name>
        <dbReference type="ChEBI" id="CHEBI:57791"/>
    </ligand>
</feature>
<dbReference type="EC" id="6.3.2.13" evidence="12"/>
<evidence type="ECO:0000256" key="8">
    <source>
        <dbReference type="ARBA" id="ARBA00022960"/>
    </source>
</evidence>
<dbReference type="Gene3D" id="3.40.1190.10">
    <property type="entry name" value="Mur-like, catalytic domain"/>
    <property type="match status" value="1"/>
</dbReference>
<evidence type="ECO:0000256" key="3">
    <source>
        <dbReference type="ARBA" id="ARBA00022490"/>
    </source>
</evidence>
<feature type="binding site" evidence="12">
    <location>
        <position position="470"/>
    </location>
    <ligand>
        <name>meso-2,6-diaminopimelate</name>
        <dbReference type="ChEBI" id="CHEBI:57791"/>
    </ligand>
</feature>
<evidence type="ECO:0000256" key="13">
    <source>
        <dbReference type="RuleBase" id="RU004135"/>
    </source>
</evidence>
<feature type="binding site" evidence="12">
    <location>
        <begin position="415"/>
        <end position="418"/>
    </location>
    <ligand>
        <name>meso-2,6-diaminopimelate</name>
        <dbReference type="ChEBI" id="CHEBI:57791"/>
    </ligand>
</feature>
<comment type="function">
    <text evidence="12">Catalyzes the addition of meso-diaminopimelic acid to the nucleotide precursor UDP-N-acetylmuramoyl-L-alanyl-D-glutamate (UMAG) in the biosynthesis of bacterial cell-wall peptidoglycan.</text>
</comment>
<proteinExistence type="inferred from homology"/>
<comment type="catalytic activity">
    <reaction evidence="12">
        <text>UDP-N-acetyl-alpha-D-muramoyl-L-alanyl-D-glutamate + meso-2,6-diaminopimelate + ATP = UDP-N-acetyl-alpha-D-muramoyl-L-alanyl-gamma-D-glutamyl-meso-2,6-diaminopimelate + ADP + phosphate + H(+)</text>
        <dbReference type="Rhea" id="RHEA:23676"/>
        <dbReference type="ChEBI" id="CHEBI:15378"/>
        <dbReference type="ChEBI" id="CHEBI:30616"/>
        <dbReference type="ChEBI" id="CHEBI:43474"/>
        <dbReference type="ChEBI" id="CHEBI:57791"/>
        <dbReference type="ChEBI" id="CHEBI:83900"/>
        <dbReference type="ChEBI" id="CHEBI:83905"/>
        <dbReference type="ChEBI" id="CHEBI:456216"/>
        <dbReference type="EC" id="6.3.2.13"/>
    </reaction>
</comment>
<dbReference type="InterPro" id="IPR018109">
    <property type="entry name" value="Folylpolyglutamate_synth_CS"/>
</dbReference>
<comment type="pathway">
    <text evidence="1 12 13">Cell wall biogenesis; peptidoglycan biosynthesis.</text>
</comment>
<accession>A0ABS8HPC2</accession>
<dbReference type="InterPro" id="IPR004101">
    <property type="entry name" value="Mur_ligase_C"/>
</dbReference>
<dbReference type="GO" id="GO:0008765">
    <property type="term" value="F:UDP-N-acetylmuramoylalanyl-D-glutamate-2,6-diaminopimelate ligase activity"/>
    <property type="evidence" value="ECO:0007669"/>
    <property type="project" value="UniProtKB-EC"/>
</dbReference>
<comment type="PTM">
    <text evidence="12">Carboxylation is probably crucial for Mg(2+) binding and, consequently, for the gamma-phosphate positioning of ATP.</text>
</comment>
<feature type="short sequence motif" description="Meso-diaminopimelate recognition motif" evidence="12">
    <location>
        <begin position="415"/>
        <end position="418"/>
    </location>
</feature>
<evidence type="ECO:0000256" key="7">
    <source>
        <dbReference type="ARBA" id="ARBA00022840"/>
    </source>
</evidence>
<dbReference type="PROSITE" id="PS01011">
    <property type="entry name" value="FOLYLPOLYGLU_SYNT_1"/>
    <property type="match status" value="1"/>
</dbReference>
<evidence type="ECO:0000256" key="5">
    <source>
        <dbReference type="ARBA" id="ARBA00022618"/>
    </source>
</evidence>
<keyword evidence="11 12" id="KW-0961">Cell wall biogenesis/degradation</keyword>
<sequence length="500" mass="54903">MGKKLKELIDLLPNAIIDGNEKVAETVIADLAQDSRKITPGTLFVCLSGAKTDGHDYIVQAYHQGAVAVLVEKDIDIIPQGLTVIKVANTREAMIKIAPYFFEYPSCKLRMIGVTGTNGKTTTTYLIRSILQQAGFHVGVIGTIQNSIGDKIVPTQNTTPDVIDLQRLLAEMAEANMDYVVMEVSSHALALNRVAGCEFDVGIFTNMTRDHLDFHVTFERYLEAKTRLFQLLSSRDNQKEGKTAIINTDDKAAAFILERTGCNTITYGIENYADLQAKNTNIQAKGAEFDIIGSFGIMPLQLKITGLFNVYNVLSAVGAALAEGIDVPIIKAALETFQSVSGRFELVDGGQPFSIIVDYAHTPDGLENILKTAQQIAKKRIIVVFGCGGDRDKTKRPIMGNLAVQYGNIVIATSDNPRTEDPENILSEIEVGIQESLTSGKIYEKIIDRRQAIERALHVAEADDIVIIAGKGHENYQILKDRTIPFDDKEVVKAIIKEMK</sequence>
<comment type="caution">
    <text evidence="12">Lacks conserved residue(s) required for the propagation of feature annotation.</text>
</comment>
<dbReference type="InterPro" id="IPR036565">
    <property type="entry name" value="Mur-like_cat_sf"/>
</dbReference>
<dbReference type="Pfam" id="PF08245">
    <property type="entry name" value="Mur_ligase_M"/>
    <property type="match status" value="1"/>
</dbReference>
<feature type="binding site" evidence="12">
    <location>
        <position position="193"/>
    </location>
    <ligand>
        <name>UDP-N-acetyl-alpha-D-muramoyl-L-alanyl-D-glutamate</name>
        <dbReference type="ChEBI" id="CHEBI:83900"/>
    </ligand>
</feature>
<dbReference type="SUPFAM" id="SSF53244">
    <property type="entry name" value="MurD-like peptide ligases, peptide-binding domain"/>
    <property type="match status" value="1"/>
</dbReference>
<dbReference type="Gene3D" id="3.90.190.20">
    <property type="entry name" value="Mur ligase, C-terminal domain"/>
    <property type="match status" value="1"/>
</dbReference>
<evidence type="ECO:0000256" key="4">
    <source>
        <dbReference type="ARBA" id="ARBA00022598"/>
    </source>
</evidence>
<feature type="domain" description="Mur ligase N-terminal catalytic" evidence="14">
    <location>
        <begin position="34"/>
        <end position="96"/>
    </location>
</feature>
<keyword evidence="10 12" id="KW-0131">Cell cycle</keyword>
<keyword evidence="5 12" id="KW-0132">Cell division</keyword>